<feature type="transmembrane region" description="Helical" evidence="6">
    <location>
        <begin position="291"/>
        <end position="317"/>
    </location>
</feature>
<accession>A0A1G2CKL0</accession>
<keyword evidence="4 6" id="KW-1133">Transmembrane helix</keyword>
<dbReference type="Pfam" id="PF01098">
    <property type="entry name" value="FTSW_RODA_SPOVE"/>
    <property type="match status" value="1"/>
</dbReference>
<protein>
    <recommendedName>
        <fullName evidence="9">Rod shape-determining protein RodA</fullName>
    </recommendedName>
</protein>
<evidence type="ECO:0000256" key="4">
    <source>
        <dbReference type="ARBA" id="ARBA00022989"/>
    </source>
</evidence>
<dbReference type="GO" id="GO:0005886">
    <property type="term" value="C:plasma membrane"/>
    <property type="evidence" value="ECO:0007669"/>
    <property type="project" value="TreeGrafter"/>
</dbReference>
<name>A0A1G2CKL0_9BACT</name>
<organism evidence="7 8">
    <name type="scientific">Candidatus Liptonbacteria bacterium RIFCSPLOWO2_01_FULL_56_20</name>
    <dbReference type="NCBI Taxonomy" id="1798652"/>
    <lineage>
        <taxon>Bacteria</taxon>
        <taxon>Candidatus Liptoniibacteriota</taxon>
    </lineage>
</organism>
<dbReference type="GO" id="GO:0015648">
    <property type="term" value="F:lipid-linked peptidoglycan transporter activity"/>
    <property type="evidence" value="ECO:0007669"/>
    <property type="project" value="TreeGrafter"/>
</dbReference>
<evidence type="ECO:0000256" key="2">
    <source>
        <dbReference type="ARBA" id="ARBA00022692"/>
    </source>
</evidence>
<dbReference type="GO" id="GO:0051301">
    <property type="term" value="P:cell division"/>
    <property type="evidence" value="ECO:0007669"/>
    <property type="project" value="InterPro"/>
</dbReference>
<evidence type="ECO:0000256" key="5">
    <source>
        <dbReference type="ARBA" id="ARBA00023136"/>
    </source>
</evidence>
<feature type="transmembrane region" description="Helical" evidence="6">
    <location>
        <begin position="119"/>
        <end position="139"/>
    </location>
</feature>
<keyword evidence="5 6" id="KW-0472">Membrane</keyword>
<feature type="transmembrane region" description="Helical" evidence="6">
    <location>
        <begin position="169"/>
        <end position="187"/>
    </location>
</feature>
<keyword evidence="3" id="KW-0133">Cell shape</keyword>
<dbReference type="AlphaFoldDB" id="A0A1G2CKL0"/>
<sequence length="348" mass="38473">MTSLFWPVIVILLAGLIEISSISSHLFFLQLFWAGIGFLLVFLFTRIDWRSLLNHRSFIWGFYGFSVLLLVVAAASSPIIRNTRSWIVLGPMSFQPVELAKIALILVYAQYFSRRHLAVARWGNIFTSFLLFSVPAGLTAIQPDLGSALILFGIWFGFLLVSGLPRNRVLIAFLLFAVVGLFMWQSVLKDYQRERIRGVFYPEENARTINYSVIQSKIAIGSAGLFGKGYHQGPQTQLGFLTEPSNDFILAALIEEWGLAAGFAVVGAFLAFVLAVLRVGIAAGQNFEKFICLGAAMVFGLHFLLNAGSAIGIFPVVGVTFPFLSYGGSSLFTSFFLFAIVYAIARKF</sequence>
<feature type="transmembrane region" description="Helical" evidence="6">
    <location>
        <begin position="323"/>
        <end position="345"/>
    </location>
</feature>
<dbReference type="InterPro" id="IPR001182">
    <property type="entry name" value="FtsW/RodA"/>
</dbReference>
<dbReference type="GO" id="GO:0032153">
    <property type="term" value="C:cell division site"/>
    <property type="evidence" value="ECO:0007669"/>
    <property type="project" value="TreeGrafter"/>
</dbReference>
<dbReference type="InterPro" id="IPR018365">
    <property type="entry name" value="Cell_cycle_FtsW-rel_CS"/>
</dbReference>
<gene>
    <name evidence="7" type="ORF">A3A43_00615</name>
</gene>
<feature type="transmembrane region" description="Helical" evidence="6">
    <location>
        <begin position="86"/>
        <end position="107"/>
    </location>
</feature>
<dbReference type="STRING" id="1798652.A3A43_00615"/>
<dbReference type="PROSITE" id="PS00428">
    <property type="entry name" value="FTSW_RODA_SPOVE"/>
    <property type="match status" value="1"/>
</dbReference>
<feature type="transmembrane region" description="Helical" evidence="6">
    <location>
        <begin position="26"/>
        <end position="45"/>
    </location>
</feature>
<feature type="transmembrane region" description="Helical" evidence="6">
    <location>
        <begin position="145"/>
        <end position="162"/>
    </location>
</feature>
<evidence type="ECO:0000256" key="6">
    <source>
        <dbReference type="SAM" id="Phobius"/>
    </source>
</evidence>
<feature type="transmembrane region" description="Helical" evidence="6">
    <location>
        <begin position="257"/>
        <end position="279"/>
    </location>
</feature>
<dbReference type="Proteomes" id="UP000178495">
    <property type="component" value="Unassembled WGS sequence"/>
</dbReference>
<feature type="transmembrane region" description="Helical" evidence="6">
    <location>
        <begin position="57"/>
        <end position="80"/>
    </location>
</feature>
<evidence type="ECO:0000313" key="8">
    <source>
        <dbReference type="Proteomes" id="UP000178495"/>
    </source>
</evidence>
<dbReference type="EMBL" id="MHLC01000001">
    <property type="protein sequence ID" value="OGZ01889.1"/>
    <property type="molecule type" value="Genomic_DNA"/>
</dbReference>
<evidence type="ECO:0000313" key="7">
    <source>
        <dbReference type="EMBL" id="OGZ01889.1"/>
    </source>
</evidence>
<comment type="caution">
    <text evidence="7">The sequence shown here is derived from an EMBL/GenBank/DDBJ whole genome shotgun (WGS) entry which is preliminary data.</text>
</comment>
<reference evidence="7 8" key="1">
    <citation type="journal article" date="2016" name="Nat. Commun.">
        <title>Thousands of microbial genomes shed light on interconnected biogeochemical processes in an aquifer system.</title>
        <authorList>
            <person name="Anantharaman K."/>
            <person name="Brown C.T."/>
            <person name="Hug L.A."/>
            <person name="Sharon I."/>
            <person name="Castelle C.J."/>
            <person name="Probst A.J."/>
            <person name="Thomas B.C."/>
            <person name="Singh A."/>
            <person name="Wilkins M.J."/>
            <person name="Karaoz U."/>
            <person name="Brodie E.L."/>
            <person name="Williams K.H."/>
            <person name="Hubbard S.S."/>
            <person name="Banfield J.F."/>
        </authorList>
    </citation>
    <scope>NUCLEOTIDE SEQUENCE [LARGE SCALE GENOMIC DNA]</scope>
</reference>
<evidence type="ECO:0000256" key="3">
    <source>
        <dbReference type="ARBA" id="ARBA00022960"/>
    </source>
</evidence>
<keyword evidence="2 6" id="KW-0812">Transmembrane</keyword>
<proteinExistence type="predicted"/>
<dbReference type="PANTHER" id="PTHR30474">
    <property type="entry name" value="CELL CYCLE PROTEIN"/>
    <property type="match status" value="1"/>
</dbReference>
<dbReference type="GO" id="GO:0008360">
    <property type="term" value="P:regulation of cell shape"/>
    <property type="evidence" value="ECO:0007669"/>
    <property type="project" value="UniProtKB-KW"/>
</dbReference>
<comment type="subcellular location">
    <subcellularLocation>
        <location evidence="1">Membrane</location>
        <topology evidence="1">Multi-pass membrane protein</topology>
    </subcellularLocation>
</comment>
<evidence type="ECO:0000256" key="1">
    <source>
        <dbReference type="ARBA" id="ARBA00004141"/>
    </source>
</evidence>
<evidence type="ECO:0008006" key="9">
    <source>
        <dbReference type="Google" id="ProtNLM"/>
    </source>
</evidence>
<dbReference type="PANTHER" id="PTHR30474:SF1">
    <property type="entry name" value="PEPTIDOGLYCAN GLYCOSYLTRANSFERASE MRDB"/>
    <property type="match status" value="1"/>
</dbReference>